<evidence type="ECO:0008006" key="3">
    <source>
        <dbReference type="Google" id="ProtNLM"/>
    </source>
</evidence>
<reference evidence="2" key="1">
    <citation type="submission" date="2015-02" db="EMBL/GenBank/DDBJ databases">
        <title>Genome sequencing for Strongylocentrotus purpuratus.</title>
        <authorList>
            <person name="Murali S."/>
            <person name="Liu Y."/>
            <person name="Vee V."/>
            <person name="English A."/>
            <person name="Wang M."/>
            <person name="Skinner E."/>
            <person name="Han Y."/>
            <person name="Muzny D.M."/>
            <person name="Worley K.C."/>
            <person name="Gibbs R.A."/>
        </authorList>
    </citation>
    <scope>NUCLEOTIDE SEQUENCE</scope>
</reference>
<dbReference type="Proteomes" id="UP000007110">
    <property type="component" value="Unassembled WGS sequence"/>
</dbReference>
<dbReference type="KEGG" id="spu:115923183"/>
<accession>A0A7M7NNK3</accession>
<proteinExistence type="predicted"/>
<dbReference type="AlphaFoldDB" id="A0A7M7NNK3"/>
<dbReference type="Gene3D" id="3.40.50.1000">
    <property type="entry name" value="HAD superfamily/HAD-like"/>
    <property type="match status" value="1"/>
</dbReference>
<dbReference type="InterPro" id="IPR050155">
    <property type="entry name" value="HAD-like_hydrolase_sf"/>
</dbReference>
<protein>
    <recommendedName>
        <fullName evidence="3">Phosphoglycolate phosphatase</fullName>
    </recommendedName>
</protein>
<dbReference type="InParanoid" id="A0A7M7NNK3"/>
<dbReference type="GO" id="GO:0003824">
    <property type="term" value="F:catalytic activity"/>
    <property type="evidence" value="ECO:0007669"/>
    <property type="project" value="UniProtKB-ARBA"/>
</dbReference>
<name>A0A7M7NNK3_STRPU</name>
<dbReference type="RefSeq" id="XP_030839383.1">
    <property type="nucleotide sequence ID" value="XM_030983523.1"/>
</dbReference>
<dbReference type="InterPro" id="IPR023214">
    <property type="entry name" value="HAD_sf"/>
</dbReference>
<dbReference type="PANTHER" id="PTHR43434:SF22">
    <property type="entry name" value="PHOSPHOGLYCOLATE PHOSPHATASE"/>
    <property type="match status" value="1"/>
</dbReference>
<sequence length="114" mass="12002">MNNGYSIAVNTSDSRVTTESILERLGVSDLVDMVVCGSDAGVKPKPDAYTALKICSALGVDPKNAVFIGDTITDAMVRKECVLSGGIDKAILEKKADIVVDSIEEAADVILNQN</sequence>
<evidence type="ECO:0000313" key="1">
    <source>
        <dbReference type="EnsemblMetazoa" id="XP_030839383"/>
    </source>
</evidence>
<organism evidence="1 2">
    <name type="scientific">Strongylocentrotus purpuratus</name>
    <name type="common">Purple sea urchin</name>
    <dbReference type="NCBI Taxonomy" id="7668"/>
    <lineage>
        <taxon>Eukaryota</taxon>
        <taxon>Metazoa</taxon>
        <taxon>Echinodermata</taxon>
        <taxon>Eleutherozoa</taxon>
        <taxon>Echinozoa</taxon>
        <taxon>Echinoidea</taxon>
        <taxon>Euechinoidea</taxon>
        <taxon>Echinacea</taxon>
        <taxon>Camarodonta</taxon>
        <taxon>Echinidea</taxon>
        <taxon>Strongylocentrotidae</taxon>
        <taxon>Strongylocentrotus</taxon>
    </lineage>
</organism>
<dbReference type="EnsemblMetazoa" id="XM_030983523">
    <property type="protein sequence ID" value="XP_030839383"/>
    <property type="gene ID" value="LOC115923183"/>
</dbReference>
<evidence type="ECO:0000313" key="2">
    <source>
        <dbReference type="Proteomes" id="UP000007110"/>
    </source>
</evidence>
<dbReference type="InterPro" id="IPR036412">
    <property type="entry name" value="HAD-like_sf"/>
</dbReference>
<dbReference type="Pfam" id="PF00702">
    <property type="entry name" value="Hydrolase"/>
    <property type="match status" value="1"/>
</dbReference>
<reference evidence="1" key="2">
    <citation type="submission" date="2021-01" db="UniProtKB">
        <authorList>
            <consortium name="EnsemblMetazoa"/>
        </authorList>
    </citation>
    <scope>IDENTIFICATION</scope>
</reference>
<dbReference type="SUPFAM" id="SSF56784">
    <property type="entry name" value="HAD-like"/>
    <property type="match status" value="1"/>
</dbReference>
<dbReference type="PANTHER" id="PTHR43434">
    <property type="entry name" value="PHOSPHOGLYCOLATE PHOSPHATASE"/>
    <property type="match status" value="1"/>
</dbReference>
<keyword evidence="2" id="KW-1185">Reference proteome</keyword>
<dbReference type="GeneID" id="115923183"/>